<dbReference type="InterPro" id="IPR029071">
    <property type="entry name" value="Ubiquitin-like_domsf"/>
</dbReference>
<dbReference type="Pfam" id="PF09380">
    <property type="entry name" value="FERM_C"/>
    <property type="match status" value="1"/>
</dbReference>
<dbReference type="GO" id="GO:0071944">
    <property type="term" value="C:cell periphery"/>
    <property type="evidence" value="ECO:0007669"/>
    <property type="project" value="UniProtKB-ARBA"/>
</dbReference>
<dbReference type="Proteomes" id="UP000625711">
    <property type="component" value="Unassembled WGS sequence"/>
</dbReference>
<dbReference type="PRINTS" id="PR00935">
    <property type="entry name" value="BAND41"/>
</dbReference>
<proteinExistence type="predicted"/>
<sequence length="390" mass="45752">METIFTKSGIEVCYPCIVHLLRNGENFECEYKSDSTGQDLLDSACRIQKIKNKSFWGLKFMDTSGMEDKRFWLDLNNLIRSQVKNVHQPRFYFRTKIYPPDPYKIQDTVIRRLLFQQLRLDLLSGRLFCTVDEAAMLSALILQRIHGNFDCKKSWTYLCYWNDKILRQERCPARFFSATKLRTFEIYEKLLTNLQVHETEDMFLRLASKLDSYGVEPFIVRNIERQDVIMWMNYAGLTLCGRNRRKCLFSWNDIFKITHESTNLFVHLNNKSVIVIECLSNSECDYIWSLAVDHLIYFTSTVVVNACVGIETCVSENQEVYCDFNKTFDPYAIEFNNINCRKRLQREESIIFNLGVTRKSPVSDFEFPTKCQTSKPDPGARGEYDVTSPT</sequence>
<dbReference type="InterPro" id="IPR019748">
    <property type="entry name" value="FERM_central"/>
</dbReference>
<dbReference type="SUPFAM" id="SSF47031">
    <property type="entry name" value="Second domain of FERM"/>
    <property type="match status" value="1"/>
</dbReference>
<dbReference type="InterPro" id="IPR014352">
    <property type="entry name" value="FERM/acyl-CoA-bd_prot_sf"/>
</dbReference>
<dbReference type="InterPro" id="IPR019749">
    <property type="entry name" value="Band_41_domain"/>
</dbReference>
<feature type="region of interest" description="Disordered" evidence="3">
    <location>
        <begin position="362"/>
        <end position="390"/>
    </location>
</feature>
<dbReference type="Pfam" id="PF09379">
    <property type="entry name" value="FERM_N"/>
    <property type="match status" value="1"/>
</dbReference>
<dbReference type="GO" id="GO:0070161">
    <property type="term" value="C:anchoring junction"/>
    <property type="evidence" value="ECO:0007669"/>
    <property type="project" value="UniProtKB-SubCell"/>
</dbReference>
<dbReference type="SMART" id="SM00295">
    <property type="entry name" value="B41"/>
    <property type="match status" value="1"/>
</dbReference>
<dbReference type="GO" id="GO:0005856">
    <property type="term" value="C:cytoskeleton"/>
    <property type="evidence" value="ECO:0007669"/>
    <property type="project" value="TreeGrafter"/>
</dbReference>
<evidence type="ECO:0000259" key="4">
    <source>
        <dbReference type="PROSITE" id="PS50057"/>
    </source>
</evidence>
<dbReference type="InterPro" id="IPR018979">
    <property type="entry name" value="FERM_N"/>
</dbReference>
<evidence type="ECO:0000313" key="6">
    <source>
        <dbReference type="Proteomes" id="UP000625711"/>
    </source>
</evidence>
<dbReference type="PANTHER" id="PTHR23280">
    <property type="entry name" value="4.1 G PROTEIN"/>
    <property type="match status" value="1"/>
</dbReference>
<evidence type="ECO:0000313" key="5">
    <source>
        <dbReference type="EMBL" id="KAF7287086.1"/>
    </source>
</evidence>
<dbReference type="AlphaFoldDB" id="A0A834MLJ3"/>
<dbReference type="InterPro" id="IPR035963">
    <property type="entry name" value="FERM_2"/>
</dbReference>
<dbReference type="Gene3D" id="2.30.29.30">
    <property type="entry name" value="Pleckstrin-homology domain (PH domain)/Phosphotyrosine-binding domain (PTB)"/>
    <property type="match status" value="1"/>
</dbReference>
<dbReference type="InterPro" id="IPR018980">
    <property type="entry name" value="FERM_PH-like_C"/>
</dbReference>
<dbReference type="SUPFAM" id="SSF50729">
    <property type="entry name" value="PH domain-like"/>
    <property type="match status" value="1"/>
</dbReference>
<evidence type="ECO:0000256" key="2">
    <source>
        <dbReference type="ARBA" id="ARBA00022949"/>
    </source>
</evidence>
<dbReference type="PROSITE" id="PS50057">
    <property type="entry name" value="FERM_3"/>
    <property type="match status" value="1"/>
</dbReference>
<dbReference type="InterPro" id="IPR000299">
    <property type="entry name" value="FERM_domain"/>
</dbReference>
<accession>A0A834MLJ3</accession>
<comment type="subcellular location">
    <subcellularLocation>
        <location evidence="1">Cell junction</location>
    </subcellularLocation>
</comment>
<dbReference type="Gene3D" id="1.20.80.10">
    <property type="match status" value="1"/>
</dbReference>
<keyword evidence="6" id="KW-1185">Reference proteome</keyword>
<comment type="caution">
    <text evidence="5">The sequence shown here is derived from an EMBL/GenBank/DDBJ whole genome shotgun (WGS) entry which is preliminary data.</text>
</comment>
<protein>
    <recommendedName>
        <fullName evidence="4">FERM domain-containing protein</fullName>
    </recommendedName>
</protein>
<dbReference type="PANTHER" id="PTHR23280:SF32">
    <property type="entry name" value="FI22325P1"/>
    <property type="match status" value="1"/>
</dbReference>
<name>A0A834MLJ3_RHYFE</name>
<reference evidence="5" key="1">
    <citation type="submission" date="2020-08" db="EMBL/GenBank/DDBJ databases">
        <title>Genome sequencing and assembly of the red palm weevil Rhynchophorus ferrugineus.</title>
        <authorList>
            <person name="Dias G.B."/>
            <person name="Bergman C.M."/>
            <person name="Manee M."/>
        </authorList>
    </citation>
    <scope>NUCLEOTIDE SEQUENCE</scope>
    <source>
        <strain evidence="5">AA-2017</strain>
        <tissue evidence="5">Whole larva</tissue>
    </source>
</reference>
<dbReference type="CDD" id="cd14473">
    <property type="entry name" value="FERM_B-lobe"/>
    <property type="match status" value="1"/>
</dbReference>
<dbReference type="GO" id="GO:0031032">
    <property type="term" value="P:actomyosin structure organization"/>
    <property type="evidence" value="ECO:0007669"/>
    <property type="project" value="TreeGrafter"/>
</dbReference>
<gene>
    <name evidence="5" type="ORF">GWI33_002467</name>
</gene>
<dbReference type="InterPro" id="IPR011993">
    <property type="entry name" value="PH-like_dom_sf"/>
</dbReference>
<evidence type="ECO:0000256" key="3">
    <source>
        <dbReference type="SAM" id="MobiDB-lite"/>
    </source>
</evidence>
<feature type="domain" description="FERM" evidence="4">
    <location>
        <begin position="14"/>
        <end position="302"/>
    </location>
</feature>
<evidence type="ECO:0000256" key="1">
    <source>
        <dbReference type="ARBA" id="ARBA00004282"/>
    </source>
</evidence>
<organism evidence="5 6">
    <name type="scientific">Rhynchophorus ferrugineus</name>
    <name type="common">Red palm weevil</name>
    <name type="synonym">Curculio ferrugineus</name>
    <dbReference type="NCBI Taxonomy" id="354439"/>
    <lineage>
        <taxon>Eukaryota</taxon>
        <taxon>Metazoa</taxon>
        <taxon>Ecdysozoa</taxon>
        <taxon>Arthropoda</taxon>
        <taxon>Hexapoda</taxon>
        <taxon>Insecta</taxon>
        <taxon>Pterygota</taxon>
        <taxon>Neoptera</taxon>
        <taxon>Endopterygota</taxon>
        <taxon>Coleoptera</taxon>
        <taxon>Polyphaga</taxon>
        <taxon>Cucujiformia</taxon>
        <taxon>Curculionidae</taxon>
        <taxon>Dryophthorinae</taxon>
        <taxon>Rhynchophorus</taxon>
    </lineage>
</organism>
<dbReference type="Pfam" id="PF00373">
    <property type="entry name" value="FERM_M"/>
    <property type="match status" value="1"/>
</dbReference>
<keyword evidence="2" id="KW-0965">Cell junction</keyword>
<dbReference type="SUPFAM" id="SSF54236">
    <property type="entry name" value="Ubiquitin-like"/>
    <property type="match status" value="1"/>
</dbReference>
<dbReference type="GO" id="GO:0009887">
    <property type="term" value="P:animal organ morphogenesis"/>
    <property type="evidence" value="ECO:0007669"/>
    <property type="project" value="UniProtKB-ARBA"/>
</dbReference>
<dbReference type="GO" id="GO:0030182">
    <property type="term" value="P:neuron differentiation"/>
    <property type="evidence" value="ECO:0007669"/>
    <property type="project" value="UniProtKB-ARBA"/>
</dbReference>
<dbReference type="OrthoDB" id="6266673at2759"/>
<dbReference type="EMBL" id="JAACXV010000016">
    <property type="protein sequence ID" value="KAF7287086.1"/>
    <property type="molecule type" value="Genomic_DNA"/>
</dbReference>
<dbReference type="Gene3D" id="3.10.20.90">
    <property type="entry name" value="Phosphatidylinositol 3-kinase Catalytic Subunit, Chain A, domain 1"/>
    <property type="match status" value="1"/>
</dbReference>